<dbReference type="GO" id="GO:0016624">
    <property type="term" value="F:oxidoreductase activity, acting on the aldehyde or oxo group of donors, disulfide as acceptor"/>
    <property type="evidence" value="ECO:0007669"/>
    <property type="project" value="InterPro"/>
</dbReference>
<evidence type="ECO:0000256" key="9">
    <source>
        <dbReference type="ARBA" id="ARBA00023152"/>
    </source>
</evidence>
<dbReference type="InterPro" id="IPR011603">
    <property type="entry name" value="2oxoglutarate_DH_E1"/>
</dbReference>
<dbReference type="Gene3D" id="1.10.287.1150">
    <property type="entry name" value="TPP helical domain"/>
    <property type="match status" value="1"/>
</dbReference>
<dbReference type="PIRSF" id="PIRSF000157">
    <property type="entry name" value="Oxoglu_dh_E1"/>
    <property type="match status" value="1"/>
</dbReference>
<dbReference type="Ensembl" id="ENSSSCT00065109074.1">
    <property type="protein sequence ID" value="ENSSSCP00065048937.1"/>
    <property type="gene ID" value="ENSSSCG00065078608.1"/>
</dbReference>
<feature type="region of interest" description="Disordered" evidence="17">
    <location>
        <begin position="30"/>
        <end position="50"/>
    </location>
</feature>
<organism evidence="19 20">
    <name type="scientific">Sus scrofa</name>
    <name type="common">Pig</name>
    <dbReference type="NCBI Taxonomy" id="9823"/>
    <lineage>
        <taxon>Eukaryota</taxon>
        <taxon>Metazoa</taxon>
        <taxon>Chordata</taxon>
        <taxon>Craniata</taxon>
        <taxon>Vertebrata</taxon>
        <taxon>Euteleostomi</taxon>
        <taxon>Mammalia</taxon>
        <taxon>Eutheria</taxon>
        <taxon>Laurasiatheria</taxon>
        <taxon>Artiodactyla</taxon>
        <taxon>Suina</taxon>
        <taxon>Suidae</taxon>
        <taxon>Sus</taxon>
    </lineage>
</organism>
<dbReference type="Gene3D" id="3.40.50.970">
    <property type="match status" value="1"/>
</dbReference>
<comment type="pathway">
    <text evidence="3">Amino-acid degradation.</text>
</comment>
<dbReference type="Pfam" id="PF02779">
    <property type="entry name" value="Transket_pyr"/>
    <property type="match status" value="1"/>
</dbReference>
<evidence type="ECO:0000313" key="19">
    <source>
        <dbReference type="Ensembl" id="ENSSSCP00065048937.1"/>
    </source>
</evidence>
<comment type="catalytic activity">
    <reaction evidence="16">
        <text>N(6)-[(R)-lipoyl]-L-lysyl-[protein] + 2-oxoadipate + H(+) = N(6)-[(R)-S(8)-glutaryldihydrolipoyl]-L-lysyl-[protein] + CO2</text>
        <dbReference type="Rhea" id="RHEA:69576"/>
        <dbReference type="Rhea" id="RHEA-COMP:10474"/>
        <dbReference type="Rhea" id="RHEA-COMP:20093"/>
        <dbReference type="ChEBI" id="CHEBI:15378"/>
        <dbReference type="ChEBI" id="CHEBI:16526"/>
        <dbReference type="ChEBI" id="CHEBI:57499"/>
        <dbReference type="ChEBI" id="CHEBI:83099"/>
        <dbReference type="ChEBI" id="CHEBI:184385"/>
    </reaction>
    <physiologicalReaction direction="left-to-right" evidence="16">
        <dbReference type="Rhea" id="RHEA:69577"/>
    </physiologicalReaction>
</comment>
<evidence type="ECO:0000256" key="13">
    <source>
        <dbReference type="ARBA" id="ARBA00042537"/>
    </source>
</evidence>
<evidence type="ECO:0000256" key="2">
    <source>
        <dbReference type="ARBA" id="ARBA00004173"/>
    </source>
</evidence>
<evidence type="ECO:0000256" key="11">
    <source>
        <dbReference type="ARBA" id="ARBA00041619"/>
    </source>
</evidence>
<feature type="region of interest" description="Disordered" evidence="17">
    <location>
        <begin position="299"/>
        <end position="320"/>
    </location>
</feature>
<evidence type="ECO:0000256" key="8">
    <source>
        <dbReference type="ARBA" id="ARBA00023128"/>
    </source>
</evidence>
<keyword evidence="5" id="KW-0809">Transit peptide</keyword>
<evidence type="ECO:0000256" key="3">
    <source>
        <dbReference type="ARBA" id="ARBA00005023"/>
    </source>
</evidence>
<comment type="cofactor">
    <cofactor evidence="1">
        <name>thiamine diphosphate</name>
        <dbReference type="ChEBI" id="CHEBI:58937"/>
    </cofactor>
</comment>
<dbReference type="InterPro" id="IPR005475">
    <property type="entry name" value="Transketolase-like_Pyr-bd"/>
</dbReference>
<keyword evidence="9" id="KW-0324">Glycolysis</keyword>
<dbReference type="Gene3D" id="3.40.50.12470">
    <property type="match status" value="1"/>
</dbReference>
<dbReference type="Proteomes" id="UP000694725">
    <property type="component" value="Unplaced"/>
</dbReference>
<accession>A0A8D2AFM5</accession>
<dbReference type="FunFam" id="3.40.50.970:FF:000034">
    <property type="entry name" value="Probable 2-oxoglutarate dehydrogenase E1 component DHKTD1, mitochondrial"/>
    <property type="match status" value="1"/>
</dbReference>
<evidence type="ECO:0000256" key="12">
    <source>
        <dbReference type="ARBA" id="ARBA00042094"/>
    </source>
</evidence>
<dbReference type="CDD" id="cd02016">
    <property type="entry name" value="TPP_E1_OGDC_like"/>
    <property type="match status" value="1"/>
</dbReference>
<keyword evidence="7" id="KW-0786">Thiamine pyrophosphate</keyword>
<protein>
    <recommendedName>
        <fullName evidence="10">2-oxoadipate dehydrogenase complex component E1</fullName>
    </recommendedName>
    <alternativeName>
        <fullName evidence="11">2-oxoadipate dehydrogenase, mitochondrial</fullName>
    </alternativeName>
    <alternativeName>
        <fullName evidence="14">Alpha-ketoadipate dehydrogenase</fullName>
    </alternativeName>
    <alternativeName>
        <fullName evidence="12">Dehydrogenase E1 and transketolase domain-containing protein 1</fullName>
    </alternativeName>
    <alternativeName>
        <fullName evidence="13">Probable 2-oxoglutarate dehydrogenase E1 component DHKTD1, mitochondrial</fullName>
    </alternativeName>
</protein>
<dbReference type="GO" id="GO:0005739">
    <property type="term" value="C:mitochondrion"/>
    <property type="evidence" value="ECO:0007669"/>
    <property type="project" value="UniProtKB-SubCell"/>
</dbReference>
<sequence length="919" mass="102441">MALATVAAARLGLSRAPSLLRRGYQTERGVYGYRPRKRESREPQGGLARPPVDHGLARLVTVYCEHGHKAAKINPLFTGQALQENVPEIQALVQTLQGPFNTAGLLNMGKEEASLEEVVAYLNQIYCGQISIETSQLQSQEEKDWFAKRFEELKKEAFTTEERKHLSKLMLESQAFDHFLATKFATVKRYGGEGAESMMGFFYELLRTAAYSGVTDVIIGMPHRGRLNLLTGLLQFPPELMFRKMRGLSEFPENVSNVGDVLSHLTSSVDLDFGAHHPLHVTMLPNPSHLEAVNPVAVGKTRGRQQSRQDGDYSPDSSAQPGDKVICLQVHGDASFCGQGIVPETFTLSNLPHFRIGGSIHLIVNNQLGYTTPAERGRSSLYCSDIGKLVGCAIIHVNGDSPEEVVHAARLALEYQRQFRKDVIVDLLCYRQWGHNELDEPLFTNPVMYQIIRARKSIPDTYAENLVASGLMTQEEVSEIKASYYAKLNGHLANVAHYSPPATHLQAHWQGLVQPEASITTWNTGVPPDLLRFIGKKSVEVPEELQVHSHLLKMYVQSRLEKVMDGTKLDWATAEALALGSLLAEGFNVRLSGQDVGRGTFSQRHAMVVCQKTDDTYIPLNHMDPNQKGFLEVSNSPLSEEAVLGFEYGMSIESPKLLPLWEAQFGDFFNGAQIIFDTFISGGEAKWLLQSGLVVLLPHGYDGAGPDHSSCRIERFLQVCPPPSGFQDMFSCFLGVLKNTIPRAHLFLIKGCMTMNFIFPLFFPTPAAYIKLLAAVSTLQEMAPGTTFKPVIGDSSVDPQKCTSLNFNREKRFYKLLKSRTKLTEKQSMFSGANMEIVFPGELPSLRKEKSKYRYVSDFIWSQEEPQNMGPWFFVSPRFEKQLACKLRLVSRPALPVPAVGIGTVHLQQQEEVLAKTFT</sequence>
<dbReference type="GO" id="GO:0006096">
    <property type="term" value="P:glycolytic process"/>
    <property type="evidence" value="ECO:0007669"/>
    <property type="project" value="UniProtKB-KW"/>
</dbReference>
<dbReference type="Pfam" id="PF16870">
    <property type="entry name" value="OxoGdeHyase_C"/>
    <property type="match status" value="1"/>
</dbReference>
<comment type="subcellular location">
    <subcellularLocation>
        <location evidence="2">Mitochondrion</location>
    </subcellularLocation>
</comment>
<keyword evidence="8" id="KW-0496">Mitochondrion</keyword>
<evidence type="ECO:0000256" key="7">
    <source>
        <dbReference type="ARBA" id="ARBA00023052"/>
    </source>
</evidence>
<evidence type="ECO:0000313" key="20">
    <source>
        <dbReference type="Proteomes" id="UP000694725"/>
    </source>
</evidence>
<reference evidence="19" key="1">
    <citation type="submission" date="2025-08" db="UniProtKB">
        <authorList>
            <consortium name="Ensembl"/>
        </authorList>
    </citation>
    <scope>IDENTIFICATION</scope>
</reference>
<evidence type="ECO:0000256" key="6">
    <source>
        <dbReference type="ARBA" id="ARBA00023002"/>
    </source>
</evidence>
<dbReference type="FunFam" id="1.10.287.1150:FF:000005">
    <property type="entry name" value="probable 2-oxoglutarate dehydrogenase E1 component DHKTD1, mitochondrial"/>
    <property type="match status" value="1"/>
</dbReference>
<evidence type="ECO:0000256" key="15">
    <source>
        <dbReference type="ARBA" id="ARBA00045379"/>
    </source>
</evidence>
<comment type="function">
    <text evidence="15">2-oxoadipate dehydrogenase (E1a) component of the 2-oxoadipate dehydrogenase complex (OADHC). Participates in the first step, rate limiting for the overall conversion of 2-oxoadipate (alpha-ketoadipate) to glutaryl-CoA and CO(2) catalyzed by the whole OADHC. Catalyzes the irreversible decarboxylation of 2-oxoadipate via the thiamine diphosphate (ThDP) cofactor and subsequent transfer of the decarboxylated acyl intermediate on an oxidized dihydrolipoyl group that is covalently amidated to the E2 enzyme (dihydrolipoyllysine-residue succinyltransferase or DLST). Can catalyze the decarboxylation of 2-oxoglutarate in vitro, but at a much lower rate than 2-oxoadipate. Responsible for the last step of L-lysine, L-hydroxylysine and L-tryptophan catabolism with the common product being 2-oxoadipate.</text>
</comment>
<feature type="domain" description="Transketolase-like pyrimidine-binding" evidence="18">
    <location>
        <begin position="569"/>
        <end position="756"/>
    </location>
</feature>
<dbReference type="InterPro" id="IPR031717">
    <property type="entry name" value="ODO-1/KGD_C"/>
</dbReference>
<evidence type="ECO:0000256" key="1">
    <source>
        <dbReference type="ARBA" id="ARBA00001964"/>
    </source>
</evidence>
<evidence type="ECO:0000256" key="14">
    <source>
        <dbReference type="ARBA" id="ARBA00042817"/>
    </source>
</evidence>
<dbReference type="PANTHER" id="PTHR23152">
    <property type="entry name" value="2-OXOGLUTARATE DEHYDROGENASE"/>
    <property type="match status" value="1"/>
</dbReference>
<dbReference type="InterPro" id="IPR029061">
    <property type="entry name" value="THDP-binding"/>
</dbReference>
<evidence type="ECO:0000256" key="10">
    <source>
        <dbReference type="ARBA" id="ARBA00040865"/>
    </source>
</evidence>
<evidence type="ECO:0000256" key="16">
    <source>
        <dbReference type="ARBA" id="ARBA00051440"/>
    </source>
</evidence>
<dbReference type="InterPro" id="IPR001017">
    <property type="entry name" value="DH_E1"/>
</dbReference>
<dbReference type="AlphaFoldDB" id="A0A8D2AFM5"/>
<dbReference type="SMART" id="SM00861">
    <property type="entry name" value="Transket_pyr"/>
    <property type="match status" value="1"/>
</dbReference>
<dbReference type="GO" id="GO:0030976">
    <property type="term" value="F:thiamine pyrophosphate binding"/>
    <property type="evidence" value="ECO:0007669"/>
    <property type="project" value="InterPro"/>
</dbReference>
<dbReference type="PANTHER" id="PTHR23152:SF4">
    <property type="entry name" value="2-OXOADIPATE DEHYDROGENASE COMPLEX COMPONENT E1"/>
    <property type="match status" value="1"/>
</dbReference>
<dbReference type="SUPFAM" id="SSF52518">
    <property type="entry name" value="Thiamin diphosphate-binding fold (THDP-binding)"/>
    <property type="match status" value="2"/>
</dbReference>
<evidence type="ECO:0000256" key="17">
    <source>
        <dbReference type="SAM" id="MobiDB-lite"/>
    </source>
</evidence>
<dbReference type="NCBIfam" id="NF006914">
    <property type="entry name" value="PRK09404.1"/>
    <property type="match status" value="1"/>
</dbReference>
<dbReference type="Pfam" id="PF00676">
    <property type="entry name" value="E1_dh"/>
    <property type="match status" value="1"/>
</dbReference>
<dbReference type="InterPro" id="IPR042179">
    <property type="entry name" value="KGD_C_sf"/>
</dbReference>
<comment type="similarity">
    <text evidence="4">Belongs to the alpha-ketoglutarate dehydrogenase family.</text>
</comment>
<evidence type="ECO:0000256" key="4">
    <source>
        <dbReference type="ARBA" id="ARBA00006936"/>
    </source>
</evidence>
<evidence type="ECO:0000256" key="5">
    <source>
        <dbReference type="ARBA" id="ARBA00022946"/>
    </source>
</evidence>
<name>A0A8D2AFM5_PIG</name>
<evidence type="ECO:0000259" key="18">
    <source>
        <dbReference type="SMART" id="SM00861"/>
    </source>
</evidence>
<proteinExistence type="inferred from homology"/>
<keyword evidence="6" id="KW-0560">Oxidoreductase</keyword>
<dbReference type="Gene3D" id="3.40.50.11610">
    <property type="entry name" value="Multifunctional 2-oxoglutarate metabolism enzyme, C-terminal domain"/>
    <property type="match status" value="1"/>
</dbReference>